<proteinExistence type="predicted"/>
<dbReference type="EMBL" id="LR796762">
    <property type="protein sequence ID" value="CAB4164835.1"/>
    <property type="molecule type" value="Genomic_DNA"/>
</dbReference>
<evidence type="ECO:0000313" key="5">
    <source>
        <dbReference type="EMBL" id="CAB4160433.1"/>
    </source>
</evidence>
<organism evidence="7">
    <name type="scientific">uncultured Caudovirales phage</name>
    <dbReference type="NCBI Taxonomy" id="2100421"/>
    <lineage>
        <taxon>Viruses</taxon>
        <taxon>Duplodnaviria</taxon>
        <taxon>Heunggongvirae</taxon>
        <taxon>Uroviricota</taxon>
        <taxon>Caudoviricetes</taxon>
        <taxon>Peduoviridae</taxon>
        <taxon>Maltschvirus</taxon>
        <taxon>Maltschvirus maltsch</taxon>
    </lineage>
</organism>
<keyword evidence="1" id="KW-1133">Transmembrane helix</keyword>
<evidence type="ECO:0000313" key="6">
    <source>
        <dbReference type="EMBL" id="CAB4164835.1"/>
    </source>
</evidence>
<gene>
    <name evidence="8" type="ORF">UFOVP1002_28</name>
    <name evidence="9" type="ORF">UFOVP1217_169</name>
    <name evidence="10" type="ORF">UFOVP1343_153</name>
    <name evidence="11" type="ORF">UFOVP1438_14</name>
    <name evidence="14" type="ORF">UFOVP1541_170</name>
    <name evidence="12" type="ORF">UFOVP1592_10</name>
    <name evidence="3" type="ORF">UFOVP465_59</name>
    <name evidence="4" type="ORF">UFOVP666_105</name>
    <name evidence="5" type="ORF">UFOVP727_182</name>
    <name evidence="13" type="ORF">UFOVP741_185</name>
    <name evidence="6" type="ORF">UFOVP819_133</name>
    <name evidence="7" type="ORF">UFOVP926_141</name>
</gene>
<feature type="transmembrane region" description="Helical" evidence="1">
    <location>
        <begin position="12"/>
        <end position="29"/>
    </location>
</feature>
<dbReference type="EMBL" id="LR797305">
    <property type="protein sequence ID" value="CAB4200806.1"/>
    <property type="molecule type" value="Genomic_DNA"/>
</dbReference>
<dbReference type="EMBL" id="LR796644">
    <property type="protein sequence ID" value="CAB4156679.1"/>
    <property type="molecule type" value="Genomic_DNA"/>
</dbReference>
<reference evidence="7" key="1">
    <citation type="submission" date="2020-05" db="EMBL/GenBank/DDBJ databases">
        <authorList>
            <person name="Chiriac C."/>
            <person name="Salcher M."/>
            <person name="Ghai R."/>
            <person name="Kavagutti S V."/>
        </authorList>
    </citation>
    <scope>NUCLEOTIDE SEQUENCE</scope>
</reference>
<dbReference type="EMBL" id="LR796878">
    <property type="protein sequence ID" value="CAB4172298.1"/>
    <property type="molecule type" value="Genomic_DNA"/>
</dbReference>
<evidence type="ECO:0000313" key="8">
    <source>
        <dbReference type="EMBL" id="CAB4178125.1"/>
    </source>
</evidence>
<evidence type="ECO:0000313" key="12">
    <source>
        <dbReference type="EMBL" id="CAB4217126.1"/>
    </source>
</evidence>
<evidence type="ECO:0000259" key="2">
    <source>
        <dbReference type="Pfam" id="PF01476"/>
    </source>
</evidence>
<accession>A0A6J5PTC5</accession>
<dbReference type="EMBL" id="LR796961">
    <property type="protein sequence ID" value="CAB4178125.1"/>
    <property type="molecule type" value="Genomic_DNA"/>
</dbReference>
<dbReference type="Pfam" id="PF01476">
    <property type="entry name" value="LysM"/>
    <property type="match status" value="1"/>
</dbReference>
<evidence type="ECO:0000256" key="1">
    <source>
        <dbReference type="SAM" id="Phobius"/>
    </source>
</evidence>
<sequence length="110" mass="12265">MNENSYRTAKTVLITATVTIASVFAFSFMSKQNTKDNEFFCNGASVTVKEGDTLYWIARTNCEGNTMNVVDELVRVYGTDLTVGDTIYLPTHPNCELRMTDGGQVMEECK</sequence>
<feature type="domain" description="LysM" evidence="2">
    <location>
        <begin position="47"/>
        <end position="90"/>
    </location>
</feature>
<keyword evidence="1" id="KW-0472">Membrane</keyword>
<keyword evidence="1" id="KW-0812">Transmembrane</keyword>
<evidence type="ECO:0000313" key="4">
    <source>
        <dbReference type="EMBL" id="CAB4156679.1"/>
    </source>
</evidence>
<evidence type="ECO:0000313" key="9">
    <source>
        <dbReference type="EMBL" id="CAB4191841.1"/>
    </source>
</evidence>
<evidence type="ECO:0000313" key="14">
    <source>
        <dbReference type="EMBL" id="CAB5229056.1"/>
    </source>
</evidence>
<dbReference type="EMBL" id="LR796698">
    <property type="protein sequence ID" value="CAB4160433.1"/>
    <property type="molecule type" value="Genomic_DNA"/>
</dbReference>
<evidence type="ECO:0000313" key="3">
    <source>
        <dbReference type="EMBL" id="CAB4145140.1"/>
    </source>
</evidence>
<dbReference type="EMBL" id="LR797452">
    <property type="protein sequence ID" value="CAB4217126.1"/>
    <property type="molecule type" value="Genomic_DNA"/>
</dbReference>
<evidence type="ECO:0000313" key="10">
    <source>
        <dbReference type="EMBL" id="CAB4200806.1"/>
    </source>
</evidence>
<protein>
    <submittedName>
        <fullName evidence="7">LysM domain</fullName>
    </submittedName>
</protein>
<dbReference type="CDD" id="cd00118">
    <property type="entry name" value="LysM"/>
    <property type="match status" value="1"/>
</dbReference>
<dbReference type="EMBL" id="LR797395">
    <property type="protein sequence ID" value="CAB4212495.1"/>
    <property type="molecule type" value="Genomic_DNA"/>
</dbReference>
<dbReference type="EMBL" id="LR798395">
    <property type="protein sequence ID" value="CAB5229056.1"/>
    <property type="molecule type" value="Genomic_DNA"/>
</dbReference>
<dbReference type="EMBL" id="LR797177">
    <property type="protein sequence ID" value="CAB4191841.1"/>
    <property type="molecule type" value="Genomic_DNA"/>
</dbReference>
<evidence type="ECO:0000313" key="13">
    <source>
        <dbReference type="EMBL" id="CAB5225262.1"/>
    </source>
</evidence>
<evidence type="ECO:0000313" key="11">
    <source>
        <dbReference type="EMBL" id="CAB4212495.1"/>
    </source>
</evidence>
<dbReference type="EMBL" id="LR798341">
    <property type="protein sequence ID" value="CAB5225262.1"/>
    <property type="molecule type" value="Genomic_DNA"/>
</dbReference>
<dbReference type="EMBL" id="LR796443">
    <property type="protein sequence ID" value="CAB4145140.1"/>
    <property type="molecule type" value="Genomic_DNA"/>
</dbReference>
<dbReference type="InterPro" id="IPR018392">
    <property type="entry name" value="LysM"/>
</dbReference>
<evidence type="ECO:0000313" key="7">
    <source>
        <dbReference type="EMBL" id="CAB4172298.1"/>
    </source>
</evidence>
<name>A0A6J5PTC5_9CAUD</name>